<dbReference type="Proteomes" id="UP001176941">
    <property type="component" value="Chromosome 31"/>
</dbReference>
<keyword evidence="3" id="KW-1185">Reference proteome</keyword>
<protein>
    <submittedName>
        <fullName evidence="2">Uncharacterized protein</fullName>
    </submittedName>
</protein>
<proteinExistence type="predicted"/>
<accession>A0ABN8ZDM6</accession>
<organism evidence="2 3">
    <name type="scientific">Rangifer tarandus platyrhynchus</name>
    <name type="common">Svalbard reindeer</name>
    <dbReference type="NCBI Taxonomy" id="3082113"/>
    <lineage>
        <taxon>Eukaryota</taxon>
        <taxon>Metazoa</taxon>
        <taxon>Chordata</taxon>
        <taxon>Craniata</taxon>
        <taxon>Vertebrata</taxon>
        <taxon>Euteleostomi</taxon>
        <taxon>Mammalia</taxon>
        <taxon>Eutheria</taxon>
        <taxon>Laurasiatheria</taxon>
        <taxon>Artiodactyla</taxon>
        <taxon>Ruminantia</taxon>
        <taxon>Pecora</taxon>
        <taxon>Cervidae</taxon>
        <taxon>Odocoileinae</taxon>
        <taxon>Rangifer</taxon>
    </lineage>
</organism>
<reference evidence="2" key="1">
    <citation type="submission" date="2023-04" db="EMBL/GenBank/DDBJ databases">
        <authorList>
            <consortium name="ELIXIR-Norway"/>
        </authorList>
    </citation>
    <scope>NUCLEOTIDE SEQUENCE [LARGE SCALE GENOMIC DNA]</scope>
</reference>
<gene>
    <name evidence="2" type="ORF">MRATA1EN1_LOCUS20796</name>
</gene>
<evidence type="ECO:0000313" key="2">
    <source>
        <dbReference type="EMBL" id="CAI9171834.1"/>
    </source>
</evidence>
<sequence>MEVCPSSSALGRRTRHAAEGRGRRAKQRSQTERGQSAAGPGPGLYGGYRVGAPGRGGGRWRREAAPRLSSLAFSESSRPGALGGGGAGAGLRVRLAAARMLCAPPRALGGLPLPARPLEAGPTPTPPGPTGTRVLWARPGSGALGGGGRALPSRELLCYLEGSDVFGGHLGRAAERTVTGHPHTVWPLGGREEPAVSPGLEGAAGRARCADSGLPLPRVGGSGVTLRLFPDGTEARNFVSFLP</sequence>
<feature type="region of interest" description="Disordered" evidence="1">
    <location>
        <begin position="1"/>
        <end position="62"/>
    </location>
</feature>
<name>A0ABN8ZDM6_RANTA</name>
<evidence type="ECO:0000313" key="3">
    <source>
        <dbReference type="Proteomes" id="UP001176941"/>
    </source>
</evidence>
<evidence type="ECO:0000256" key="1">
    <source>
        <dbReference type="SAM" id="MobiDB-lite"/>
    </source>
</evidence>
<dbReference type="EMBL" id="OX459967">
    <property type="protein sequence ID" value="CAI9171834.1"/>
    <property type="molecule type" value="Genomic_DNA"/>
</dbReference>
<feature type="compositionally biased region" description="Gly residues" evidence="1">
    <location>
        <begin position="40"/>
        <end position="57"/>
    </location>
</feature>